<name>A0A0H3G1U9_ZYMMA</name>
<dbReference type="eggNOG" id="ENOG502ZCEU">
    <property type="taxonomic scope" value="Bacteria"/>
</dbReference>
<gene>
    <name evidence="1" type="ordered locus">Zmob_0925</name>
</gene>
<protein>
    <submittedName>
        <fullName evidence="1">Putative phage major head protein</fullName>
    </submittedName>
</protein>
<organism evidence="1 2">
    <name type="scientific">Zymomonas mobilis subsp. mobilis (strain ATCC 10988 / DSM 424 / LMG 404 / NCIMB 8938 / NRRL B-806 / ZM1)</name>
    <dbReference type="NCBI Taxonomy" id="555217"/>
    <lineage>
        <taxon>Bacteria</taxon>
        <taxon>Pseudomonadati</taxon>
        <taxon>Pseudomonadota</taxon>
        <taxon>Alphaproteobacteria</taxon>
        <taxon>Sphingomonadales</taxon>
        <taxon>Zymomonadaceae</taxon>
        <taxon>Zymomonas</taxon>
    </lineage>
</organism>
<dbReference type="InterPro" id="IPR035198">
    <property type="entry name" value="SU10_MCP"/>
</dbReference>
<sequence>MKSLCGNNLETPFVTAIGQTTAKNTYTEWQTDNLASANAQNKQVEGADLANESRQPTVRVGNYTQIMTKVVGTSTTDRAVHNAGRGDEHAYQLARAGQELKRDIEARFTGNFAAIPGDGAVVARETAGALAWLRSNAHRGDGGANPVMSGGDNGSGYPTTAATAGKARLYTEALLKEVLGDIWVSGGQPNMVITSLKLKQTAAAFPGLASNRRDTGDQKARIIAGADIYVSDVGEVQFVPDRFCDNSSALVIDPEYWSVATLDPIQKRSLATTGLADRDALYTEIALRCHNEATSGVLADLSAA</sequence>
<evidence type="ECO:0000313" key="1">
    <source>
        <dbReference type="EMBL" id="AEH62760.1"/>
    </source>
</evidence>
<dbReference type="Pfam" id="PF17236">
    <property type="entry name" value="SU10_MCP"/>
    <property type="match status" value="1"/>
</dbReference>
<reference evidence="1 2" key="1">
    <citation type="journal article" date="2011" name="J. Bacteriol.">
        <title>Genome sequence of the ethanol-producing Zymomonas mobilis subsp. mobilis lectotype strain ATCC 10988.</title>
        <authorList>
            <person name="Pappas K.M."/>
            <person name="Kouvelis V.N."/>
            <person name="Saunders E."/>
            <person name="Brettin T.S."/>
            <person name="Bruce D."/>
            <person name="Detter C."/>
            <person name="Balakireva M."/>
            <person name="Han C.S."/>
            <person name="Savvakis G."/>
            <person name="Kyrpides N.C."/>
            <person name="Typas M.A."/>
        </authorList>
    </citation>
    <scope>NUCLEOTIDE SEQUENCE [LARGE SCALE GENOMIC DNA]</scope>
    <source>
        <strain evidence="2">ATCC 10988 / DSM 424 / CCUG 17860 / LMG 404 / NCIMB 8938 / NRRL B-806 / ZM1</strain>
    </source>
</reference>
<dbReference type="EMBL" id="CP002850">
    <property type="protein sequence ID" value="AEH62760.1"/>
    <property type="molecule type" value="Genomic_DNA"/>
</dbReference>
<dbReference type="AlphaFoldDB" id="A0A0H3G1U9"/>
<dbReference type="KEGG" id="zmm:Zmob_0925"/>
<proteinExistence type="predicted"/>
<dbReference type="HOGENOM" id="CLU_073270_0_0_5"/>
<dbReference type="OrthoDB" id="7064574at2"/>
<dbReference type="Proteomes" id="UP000001494">
    <property type="component" value="Chromosome"/>
</dbReference>
<accession>A0A0H3G1U9</accession>
<evidence type="ECO:0000313" key="2">
    <source>
        <dbReference type="Proteomes" id="UP000001494"/>
    </source>
</evidence>